<dbReference type="Proteomes" id="UP001153334">
    <property type="component" value="Unassembled WGS sequence"/>
</dbReference>
<protein>
    <submittedName>
        <fullName evidence="1">Uncharacterized protein</fullName>
    </submittedName>
</protein>
<accession>A0ACC2J7P2</accession>
<keyword evidence="2" id="KW-1185">Reference proteome</keyword>
<sequence>MTSLSQSPTLMTLQLHPRAFNHLSLEQVLALPEEEEPPLFGAGAESSDKSSAKTQATPLSKPSPRTLKDETSTTRPRLHVSEERQWRTIAGHGPDLKRVPLFEWRALVDIASVKEKGILQGDLVRLTGQDKRSLPTRTDALARKGYIIKQPIVLRGGKSSKLWLAQFSEDAKEHQEREGLDYDRLDLSKAALTSDLHPVPFCDKWNGDTIDYLALAQAFVAIVKAWALIRYCDARAKLGVEERVRQMRALAKTCRWLTNIGALSFVGAKFAGSNRLFKDCVKYIRDPSPAEWSHFRATPKTRMVVPSGRIGKRGEASRAVHASQIGSRAVHVVQSSGSRAVTPKASKLYLTAKPHWENYDLYILRE</sequence>
<reference evidence="1" key="1">
    <citation type="submission" date="2022-11" db="EMBL/GenBank/DDBJ databases">
        <title>Genome Sequence of Nemania bipapillata.</title>
        <authorList>
            <person name="Buettner E."/>
        </authorList>
    </citation>
    <scope>NUCLEOTIDE SEQUENCE</scope>
    <source>
        <strain evidence="1">CP14</strain>
    </source>
</reference>
<organism evidence="1 2">
    <name type="scientific">Nemania bipapillata</name>
    <dbReference type="NCBI Taxonomy" id="110536"/>
    <lineage>
        <taxon>Eukaryota</taxon>
        <taxon>Fungi</taxon>
        <taxon>Dikarya</taxon>
        <taxon>Ascomycota</taxon>
        <taxon>Pezizomycotina</taxon>
        <taxon>Sordariomycetes</taxon>
        <taxon>Xylariomycetidae</taxon>
        <taxon>Xylariales</taxon>
        <taxon>Xylariaceae</taxon>
        <taxon>Nemania</taxon>
    </lineage>
</organism>
<name>A0ACC2J7P2_9PEZI</name>
<comment type="caution">
    <text evidence="1">The sequence shown here is derived from an EMBL/GenBank/DDBJ whole genome shotgun (WGS) entry which is preliminary data.</text>
</comment>
<proteinExistence type="predicted"/>
<dbReference type="EMBL" id="JAPESX010000092">
    <property type="protein sequence ID" value="KAJ8123369.1"/>
    <property type="molecule type" value="Genomic_DNA"/>
</dbReference>
<evidence type="ECO:0000313" key="1">
    <source>
        <dbReference type="EMBL" id="KAJ8123369.1"/>
    </source>
</evidence>
<gene>
    <name evidence="1" type="ORF">ONZ43_g663</name>
</gene>
<evidence type="ECO:0000313" key="2">
    <source>
        <dbReference type="Proteomes" id="UP001153334"/>
    </source>
</evidence>